<dbReference type="Pfam" id="PF02913">
    <property type="entry name" value="FAD-oxidase_C"/>
    <property type="match status" value="1"/>
</dbReference>
<name>A0ABS8P4H6_9PSEU</name>
<evidence type="ECO:0000256" key="9">
    <source>
        <dbReference type="ARBA" id="ARBA00023014"/>
    </source>
</evidence>
<dbReference type="PANTHER" id="PTHR11748:SF111">
    <property type="entry name" value="D-LACTATE DEHYDROGENASE, MITOCHONDRIAL-RELATED"/>
    <property type="match status" value="1"/>
</dbReference>
<evidence type="ECO:0000259" key="13">
    <source>
        <dbReference type="PROSITE" id="PS51387"/>
    </source>
</evidence>
<dbReference type="PROSITE" id="PS00198">
    <property type="entry name" value="4FE4S_FER_1"/>
    <property type="match status" value="1"/>
</dbReference>
<dbReference type="InterPro" id="IPR017900">
    <property type="entry name" value="4Fe4S_Fe_S_CS"/>
</dbReference>
<proteinExistence type="inferred from homology"/>
<dbReference type="SUPFAM" id="SSF55103">
    <property type="entry name" value="FAD-linked oxidases, C-terminal domain"/>
    <property type="match status" value="1"/>
</dbReference>
<dbReference type="InterPro" id="IPR004017">
    <property type="entry name" value="Cys_rich_dom"/>
</dbReference>
<dbReference type="EC" id="1.1.2.4" evidence="10"/>
<dbReference type="InterPro" id="IPR016169">
    <property type="entry name" value="FAD-bd_PCMH_sub2"/>
</dbReference>
<dbReference type="Gene3D" id="3.30.70.2740">
    <property type="match status" value="1"/>
</dbReference>
<dbReference type="InterPro" id="IPR016167">
    <property type="entry name" value="FAD-bd_PCMH_sub1"/>
</dbReference>
<feature type="domain" description="FAD-binding PCMH-type" evidence="13">
    <location>
        <begin position="54"/>
        <end position="282"/>
    </location>
</feature>
<evidence type="ECO:0000256" key="4">
    <source>
        <dbReference type="ARBA" id="ARBA00022723"/>
    </source>
</evidence>
<evidence type="ECO:0000313" key="15">
    <source>
        <dbReference type="Proteomes" id="UP001199469"/>
    </source>
</evidence>
<feature type="region of interest" description="Disordered" evidence="11">
    <location>
        <begin position="1"/>
        <end position="23"/>
    </location>
</feature>
<dbReference type="InterPro" id="IPR016166">
    <property type="entry name" value="FAD-bd_PCMH"/>
</dbReference>
<dbReference type="Proteomes" id="UP001199469">
    <property type="component" value="Unassembled WGS sequence"/>
</dbReference>
<keyword evidence="3" id="KW-0285">Flavoprotein</keyword>
<dbReference type="InterPro" id="IPR009051">
    <property type="entry name" value="Helical_ferredxn"/>
</dbReference>
<dbReference type="SUPFAM" id="SSF46548">
    <property type="entry name" value="alpha-helical ferredoxin"/>
    <property type="match status" value="1"/>
</dbReference>
<accession>A0ABS8P4H6</accession>
<evidence type="ECO:0000256" key="8">
    <source>
        <dbReference type="ARBA" id="ARBA00023004"/>
    </source>
</evidence>
<dbReference type="SUPFAM" id="SSF56176">
    <property type="entry name" value="FAD-binding/transporter-associated domain-like"/>
    <property type="match status" value="1"/>
</dbReference>
<keyword evidence="15" id="KW-1185">Reference proteome</keyword>
<dbReference type="PANTHER" id="PTHR11748">
    <property type="entry name" value="D-LACTATE DEHYDROGENASE"/>
    <property type="match status" value="1"/>
</dbReference>
<evidence type="ECO:0000256" key="11">
    <source>
        <dbReference type="SAM" id="MobiDB-lite"/>
    </source>
</evidence>
<keyword evidence="9" id="KW-0411">Iron-sulfur</keyword>
<dbReference type="Gene3D" id="1.10.1060.10">
    <property type="entry name" value="Alpha-helical ferredoxin"/>
    <property type="match status" value="1"/>
</dbReference>
<evidence type="ECO:0000256" key="1">
    <source>
        <dbReference type="ARBA" id="ARBA00001974"/>
    </source>
</evidence>
<dbReference type="EMBL" id="JAJNDB010000001">
    <property type="protein sequence ID" value="MCD2192311.1"/>
    <property type="molecule type" value="Genomic_DNA"/>
</dbReference>
<dbReference type="Gene3D" id="3.30.465.10">
    <property type="match status" value="1"/>
</dbReference>
<protein>
    <recommendedName>
        <fullName evidence="10">D-lactate dehydrogenase (cytochrome)</fullName>
        <ecNumber evidence="10">1.1.2.4</ecNumber>
    </recommendedName>
</protein>
<dbReference type="InterPro" id="IPR036318">
    <property type="entry name" value="FAD-bd_PCMH-like_sf"/>
</dbReference>
<gene>
    <name evidence="14" type="ORF">LQ327_02730</name>
</gene>
<dbReference type="InterPro" id="IPR004113">
    <property type="entry name" value="FAD-bd_oxidored_4_C"/>
</dbReference>
<reference evidence="14 15" key="1">
    <citation type="submission" date="2021-11" db="EMBL/GenBank/DDBJ databases">
        <title>Draft genome sequence of Actinomycetospora sp. SF1 isolated from the rhizosphere soil.</title>
        <authorList>
            <person name="Duangmal K."/>
            <person name="Chantavorakit T."/>
        </authorList>
    </citation>
    <scope>NUCLEOTIDE SEQUENCE [LARGE SCALE GENOMIC DNA]</scope>
    <source>
        <strain evidence="14 15">TBRC 5722</strain>
    </source>
</reference>
<feature type="compositionally biased region" description="Low complexity" evidence="11">
    <location>
        <begin position="1"/>
        <end position="16"/>
    </location>
</feature>
<evidence type="ECO:0000256" key="5">
    <source>
        <dbReference type="ARBA" id="ARBA00022827"/>
    </source>
</evidence>
<evidence type="ECO:0000256" key="7">
    <source>
        <dbReference type="ARBA" id="ARBA00023002"/>
    </source>
</evidence>
<keyword evidence="4" id="KW-0479">Metal-binding</keyword>
<keyword evidence="6" id="KW-0809">Transit peptide</keyword>
<evidence type="ECO:0000256" key="2">
    <source>
        <dbReference type="ARBA" id="ARBA00008000"/>
    </source>
</evidence>
<evidence type="ECO:0000313" key="14">
    <source>
        <dbReference type="EMBL" id="MCD2192311.1"/>
    </source>
</evidence>
<dbReference type="InterPro" id="IPR006094">
    <property type="entry name" value="Oxid_FAD_bind_N"/>
</dbReference>
<dbReference type="Pfam" id="PF01565">
    <property type="entry name" value="FAD_binding_4"/>
    <property type="match status" value="1"/>
</dbReference>
<keyword evidence="8" id="KW-0408">Iron</keyword>
<organism evidence="14 15">
    <name type="scientific">Actinomycetospora endophytica</name>
    <dbReference type="NCBI Taxonomy" id="2291215"/>
    <lineage>
        <taxon>Bacteria</taxon>
        <taxon>Bacillati</taxon>
        <taxon>Actinomycetota</taxon>
        <taxon>Actinomycetes</taxon>
        <taxon>Pseudonocardiales</taxon>
        <taxon>Pseudonocardiaceae</taxon>
        <taxon>Actinomycetospora</taxon>
    </lineage>
</organism>
<sequence length="946" mass="99984">MTATTPRPTTPEASPSGGPAPDLVAALRGAVADPDRVRDRPIDLAAHANDASHYLLQPQAVVLPADAREVANLLRLGVRDGLALTFRSGGTSLSGQGVTDGVLVDTRRHFRSCEVLDDGRAVRVQPGLTVAEVNARLAPYGRKIGPDPASSKACTIGGVVANNSSGMACGTEFNTYATLRSMTFVLASGTVIDSARPDADDELRHREPALYEGLDRLRERVRGNPGSVERLRHLFSMKNTMGYGLNAFLDHTRPIDLLTHLLVGSEGTLGFVAEATFSTLPILPHAATAMLLFSGTADATDVLPGLLEAGAKTLELLDARALVVAQSDPRAPESVRSVEVDGHAGLLVEFQTATAEELDHVQAGAEPVLAGLPLTRDAGLTREPTARASLWALRSGLYTAVAAARPSGTTALLEDVSVPVTTLPSTCDGLTELFDRHGYEGSVIFGHAKDGNVHFLVNERFDDDTALERYRRFTDDMVDLVLGQDGTLKAEHGTGRIMTPFVRRQYGDELYDVMGELKALADPTGLLNPGIILSDRPDAHLTDLKTVPTVDPEVDACVECGYCEPVCPSRHVTTTPRQRIVLRRAAAKDPAVAEAIAADYAYDAVDTCAADGMCATACPVRINTGDLMKRLRAERHSERAQQAGKAVAEHWGGVSGTARVALRAARTVPGLAAAASAAARRVLPADLVPLYARDVPGGGDTRPAAVYPPDPSVVFFPTCLHQVFAPASGSGSGHAFLRLAERAGIAVAVPEGIEGLCCGTPWESKGFTEGSAAMARRVLDALWTSTQRGALPVVVDASSCTHGLEGLSHVLPDDPRVAGLRIEDAVAFTVREILPSVSVASKVASLTLHPTCSTTHLGIGDDLRTLAEAVADQVVVPTAWACCGFAGDRGMLHPELTDGATREEAADVAAHPTEQYASCNRTCEMGMSRATGQTYRHVLELLAERA</sequence>
<evidence type="ECO:0000256" key="3">
    <source>
        <dbReference type="ARBA" id="ARBA00022630"/>
    </source>
</evidence>
<keyword evidence="5" id="KW-0274">FAD</keyword>
<comment type="caution">
    <text evidence="14">The sequence shown here is derived from an EMBL/GenBank/DDBJ whole genome shotgun (WGS) entry which is preliminary data.</text>
</comment>
<comment type="cofactor">
    <cofactor evidence="1">
        <name>FAD</name>
        <dbReference type="ChEBI" id="CHEBI:57692"/>
    </cofactor>
</comment>
<evidence type="ECO:0000259" key="12">
    <source>
        <dbReference type="PROSITE" id="PS51379"/>
    </source>
</evidence>
<dbReference type="Gene3D" id="3.30.43.10">
    <property type="entry name" value="Uridine Diphospho-n-acetylenolpyruvylglucosamine Reductase, domain 2"/>
    <property type="match status" value="1"/>
</dbReference>
<dbReference type="InterPro" id="IPR017896">
    <property type="entry name" value="4Fe4S_Fe-S-bd"/>
</dbReference>
<dbReference type="InterPro" id="IPR016164">
    <property type="entry name" value="FAD-linked_Oxase-like_C"/>
</dbReference>
<dbReference type="PROSITE" id="PS51387">
    <property type="entry name" value="FAD_PCMH"/>
    <property type="match status" value="1"/>
</dbReference>
<evidence type="ECO:0000256" key="10">
    <source>
        <dbReference type="ARBA" id="ARBA00038897"/>
    </source>
</evidence>
<feature type="domain" description="4Fe-4S ferredoxin-type" evidence="12">
    <location>
        <begin position="546"/>
        <end position="577"/>
    </location>
</feature>
<evidence type="ECO:0000256" key="6">
    <source>
        <dbReference type="ARBA" id="ARBA00022946"/>
    </source>
</evidence>
<dbReference type="Pfam" id="PF02754">
    <property type="entry name" value="CCG"/>
    <property type="match status" value="1"/>
</dbReference>
<keyword evidence="7" id="KW-0560">Oxidoreductase</keyword>
<comment type="similarity">
    <text evidence="2">Belongs to the FAD-binding oxidoreductase/transferase type 4 family.</text>
</comment>
<dbReference type="PROSITE" id="PS51379">
    <property type="entry name" value="4FE4S_FER_2"/>
    <property type="match status" value="1"/>
</dbReference>
<dbReference type="RefSeq" id="WP_230729989.1">
    <property type="nucleotide sequence ID" value="NZ_JAJNDB010000001.1"/>
</dbReference>
<dbReference type="Pfam" id="PF13183">
    <property type="entry name" value="Fer4_8"/>
    <property type="match status" value="1"/>
</dbReference>